<sequence>MTDHKMVADLHRNRYEAAAAALAPKRAMIDALNDKIAQCEVSVADGDVVARAQWDRWRLARKAHLLRELADAKADLADGQDRLVALHRKSVAAERRAARQAAIAADEQRRTLLRQIP</sequence>
<evidence type="ECO:0000313" key="2">
    <source>
        <dbReference type="Proteomes" id="UP000244932"/>
    </source>
</evidence>
<keyword evidence="2" id="KW-1185">Reference proteome</keyword>
<evidence type="ECO:0008006" key="3">
    <source>
        <dbReference type="Google" id="ProtNLM"/>
    </source>
</evidence>
<reference evidence="1 2" key="1">
    <citation type="submission" date="2018-03" db="EMBL/GenBank/DDBJ databases">
        <authorList>
            <person name="Keele B.F."/>
        </authorList>
    </citation>
    <scope>NUCLEOTIDE SEQUENCE [LARGE SCALE GENOMIC DNA]</scope>
    <source>
        <strain evidence="1 2">CeCT 8812</strain>
    </source>
</reference>
<protein>
    <recommendedName>
        <fullName evidence="3">Flagellar FliJ protein</fullName>
    </recommendedName>
</protein>
<evidence type="ECO:0000313" key="1">
    <source>
        <dbReference type="EMBL" id="SPF28865.1"/>
    </source>
</evidence>
<dbReference type="AlphaFoldDB" id="A0A2R8A9R2"/>
<dbReference type="Proteomes" id="UP000244932">
    <property type="component" value="Unassembled WGS sequence"/>
</dbReference>
<dbReference type="RefSeq" id="WP_108781620.1">
    <property type="nucleotide sequence ID" value="NZ_OMKW01000002.1"/>
</dbReference>
<name>A0A2R8A9R2_9RHOB</name>
<organism evidence="1 2">
    <name type="scientific">Pontivivens insulae</name>
    <dbReference type="NCBI Taxonomy" id="1639689"/>
    <lineage>
        <taxon>Bacteria</taxon>
        <taxon>Pseudomonadati</taxon>
        <taxon>Pseudomonadota</taxon>
        <taxon>Alphaproteobacteria</taxon>
        <taxon>Rhodobacterales</taxon>
        <taxon>Paracoccaceae</taxon>
        <taxon>Pontivivens</taxon>
    </lineage>
</organism>
<gene>
    <name evidence="1" type="ORF">POI8812_01168</name>
</gene>
<dbReference type="EMBL" id="OMKW01000002">
    <property type="protein sequence ID" value="SPF28865.1"/>
    <property type="molecule type" value="Genomic_DNA"/>
</dbReference>
<proteinExistence type="predicted"/>
<accession>A0A2R8A9R2</accession>